<comment type="caution">
    <text evidence="1">The sequence shown here is derived from an EMBL/GenBank/DDBJ whole genome shotgun (WGS) entry which is preliminary data.</text>
</comment>
<accession>A0ABQ3I0E0</accession>
<sequence>MHWFEGEFPTAELFSGMLLFRKSTNNSGTTGRIEVFLSTNAKRQHWESLVTYFNTIPARPIIALSLYSSTV</sequence>
<proteinExistence type="predicted"/>
<protein>
    <submittedName>
        <fullName evidence="1">Uncharacterized protein</fullName>
    </submittedName>
</protein>
<reference evidence="2" key="1">
    <citation type="journal article" date="2019" name="Int. J. Syst. Evol. Microbiol.">
        <title>The Global Catalogue of Microorganisms (GCM) 10K type strain sequencing project: providing services to taxonomists for standard genome sequencing and annotation.</title>
        <authorList>
            <consortium name="The Broad Institute Genomics Platform"/>
            <consortium name="The Broad Institute Genome Sequencing Center for Infectious Disease"/>
            <person name="Wu L."/>
            <person name="Ma J."/>
        </authorList>
    </citation>
    <scope>NUCLEOTIDE SEQUENCE [LARGE SCALE GENOMIC DNA]</scope>
    <source>
        <strain evidence="2">CGMCC 1.12966</strain>
    </source>
</reference>
<organism evidence="1 2">
    <name type="scientific">Sphingobacterium griseoflavum</name>
    <dbReference type="NCBI Taxonomy" id="1474952"/>
    <lineage>
        <taxon>Bacteria</taxon>
        <taxon>Pseudomonadati</taxon>
        <taxon>Bacteroidota</taxon>
        <taxon>Sphingobacteriia</taxon>
        <taxon>Sphingobacteriales</taxon>
        <taxon>Sphingobacteriaceae</taxon>
        <taxon>Sphingobacterium</taxon>
    </lineage>
</organism>
<name>A0ABQ3I0E0_9SPHI</name>
<evidence type="ECO:0000313" key="1">
    <source>
        <dbReference type="EMBL" id="GHE38181.1"/>
    </source>
</evidence>
<keyword evidence="2" id="KW-1185">Reference proteome</keyword>
<dbReference type="EMBL" id="BNAF01000007">
    <property type="protein sequence ID" value="GHE38181.1"/>
    <property type="molecule type" value="Genomic_DNA"/>
</dbReference>
<gene>
    <name evidence="1" type="ORF">GCM10017764_21950</name>
</gene>
<evidence type="ECO:0000313" key="2">
    <source>
        <dbReference type="Proteomes" id="UP000620550"/>
    </source>
</evidence>
<dbReference type="Proteomes" id="UP000620550">
    <property type="component" value="Unassembled WGS sequence"/>
</dbReference>